<reference evidence="2 3" key="1">
    <citation type="submission" date="2016-07" db="EMBL/GenBank/DDBJ databases">
        <title>Pervasive Adenine N6-methylation of Active Genes in Fungi.</title>
        <authorList>
            <consortium name="DOE Joint Genome Institute"/>
            <person name="Mondo S.J."/>
            <person name="Dannebaum R.O."/>
            <person name="Kuo R.C."/>
            <person name="Labutti K."/>
            <person name="Haridas S."/>
            <person name="Kuo A."/>
            <person name="Salamov A."/>
            <person name="Ahrendt S.R."/>
            <person name="Lipzen A."/>
            <person name="Sullivan W."/>
            <person name="Andreopoulos W.B."/>
            <person name="Clum A."/>
            <person name="Lindquist E."/>
            <person name="Daum C."/>
            <person name="Ramamoorthy G.K."/>
            <person name="Gryganskyi A."/>
            <person name="Culley D."/>
            <person name="Magnuson J.K."/>
            <person name="James T.Y."/>
            <person name="O'Malley M.A."/>
            <person name="Stajich J.E."/>
            <person name="Spatafora J.W."/>
            <person name="Visel A."/>
            <person name="Grigoriev I.V."/>
        </authorList>
    </citation>
    <scope>NUCLEOTIDE SEQUENCE [LARGE SCALE GENOMIC DNA]</scope>
    <source>
        <strain evidence="2 3">PL171</strain>
    </source>
</reference>
<comment type="caution">
    <text evidence="2">The sequence shown here is derived from an EMBL/GenBank/DDBJ whole genome shotgun (WGS) entry which is preliminary data.</text>
</comment>
<dbReference type="OrthoDB" id="10647163at2759"/>
<gene>
    <name evidence="2" type="ORF">BCR44DRAFT_1427848</name>
</gene>
<evidence type="ECO:0000313" key="2">
    <source>
        <dbReference type="EMBL" id="ORZ38820.1"/>
    </source>
</evidence>
<organism evidence="2 3">
    <name type="scientific">Catenaria anguillulae PL171</name>
    <dbReference type="NCBI Taxonomy" id="765915"/>
    <lineage>
        <taxon>Eukaryota</taxon>
        <taxon>Fungi</taxon>
        <taxon>Fungi incertae sedis</taxon>
        <taxon>Blastocladiomycota</taxon>
        <taxon>Blastocladiomycetes</taxon>
        <taxon>Blastocladiales</taxon>
        <taxon>Catenariaceae</taxon>
        <taxon>Catenaria</taxon>
    </lineage>
</organism>
<dbReference type="Proteomes" id="UP000193411">
    <property type="component" value="Unassembled WGS sequence"/>
</dbReference>
<sequence>MMLPLGNEIVQHIDDSDLRQYNSRPITIMTTITFGIPLVSQASSSHATNEPGSSIPTLNWTAPWKSNVLHGLDRLQDPAYDLATNTAIVSLMSTYSSTASAIGQRVAFAIRLLERATDSPVTSVSLVGAGHVAQSILLQLPKSIAVRQSSRLPLAATSPPVQTANYSFTCDVSSALAGSPVAILAVPPHSLALLIDLHAHAMQEARLILVVCAGIAPLVVRRMFSGRGFADVGQRVVSIAPEDDVARQVARAVLGVVVDVDVYQPKWDMRERKAKVTSETRESGEEGERKSRGDDDEAEELARRKAWPGMTAGKIARSVLQNLVGDGYDPPMLDSNGAWDKELGKQVVQEAIQKLF</sequence>
<dbReference type="EMBL" id="MCFL01000007">
    <property type="protein sequence ID" value="ORZ38820.1"/>
    <property type="molecule type" value="Genomic_DNA"/>
</dbReference>
<proteinExistence type="predicted"/>
<evidence type="ECO:0000256" key="1">
    <source>
        <dbReference type="SAM" id="MobiDB-lite"/>
    </source>
</evidence>
<protein>
    <submittedName>
        <fullName evidence="2">Uncharacterized protein</fullName>
    </submittedName>
</protein>
<feature type="compositionally biased region" description="Basic and acidic residues" evidence="1">
    <location>
        <begin position="271"/>
        <end position="293"/>
    </location>
</feature>
<keyword evidence="3" id="KW-1185">Reference proteome</keyword>
<dbReference type="AlphaFoldDB" id="A0A1Y2HW44"/>
<evidence type="ECO:0000313" key="3">
    <source>
        <dbReference type="Proteomes" id="UP000193411"/>
    </source>
</evidence>
<feature type="region of interest" description="Disordered" evidence="1">
    <location>
        <begin position="271"/>
        <end position="300"/>
    </location>
</feature>
<accession>A0A1Y2HW44</accession>
<name>A0A1Y2HW44_9FUNG</name>
<dbReference type="Gene3D" id="3.40.50.720">
    <property type="entry name" value="NAD(P)-binding Rossmann-like Domain"/>
    <property type="match status" value="1"/>
</dbReference>